<dbReference type="RefSeq" id="WP_111427115.1">
    <property type="nucleotide sequence ID" value="NZ_QEPS01000001.1"/>
</dbReference>
<dbReference type="InterPro" id="IPR031807">
    <property type="entry name" value="HicB-like"/>
</dbReference>
<proteinExistence type="predicted"/>
<dbReference type="Pfam" id="PF15919">
    <property type="entry name" value="HicB_lk_antitox"/>
    <property type="match status" value="1"/>
</dbReference>
<gene>
    <name evidence="2" type="ORF">NCTC10794_01620</name>
</gene>
<dbReference type="InterPro" id="IPR035069">
    <property type="entry name" value="TTHA1013/TTHA0281-like"/>
</dbReference>
<organism evidence="2 3">
    <name type="scientific">Haemophilus parahaemolyticus</name>
    <dbReference type="NCBI Taxonomy" id="735"/>
    <lineage>
        <taxon>Bacteria</taxon>
        <taxon>Pseudomonadati</taxon>
        <taxon>Pseudomonadota</taxon>
        <taxon>Gammaproteobacteria</taxon>
        <taxon>Pasteurellales</taxon>
        <taxon>Pasteurellaceae</taxon>
        <taxon>Haemophilus</taxon>
    </lineage>
</organism>
<reference evidence="2 3" key="1">
    <citation type="submission" date="2018-06" db="EMBL/GenBank/DDBJ databases">
        <authorList>
            <consortium name="Pathogen Informatics"/>
            <person name="Doyle S."/>
        </authorList>
    </citation>
    <scope>NUCLEOTIDE SEQUENCE [LARGE SCALE GENOMIC DNA]</scope>
    <source>
        <strain evidence="2 3">NCTC10794</strain>
    </source>
</reference>
<feature type="domain" description="HicB-like antitoxin of toxin-antitoxin system" evidence="1">
    <location>
        <begin position="3"/>
        <end position="128"/>
    </location>
</feature>
<sequence length="136" mass="15160">MLYPIAIALGDEKHAHGVFVPDIPGCFSAADEFQDVYANAIEAITDHIELLVEDGEEIPQPSDIRTLQENPEYEGMIWGVVDVDLSHLLGKSEKINITLPSRLIRRIDAFVAEYPQYKSRSGFLAKVATDRIFATT</sequence>
<dbReference type="AlphaFoldDB" id="A0A377I275"/>
<protein>
    <recommendedName>
        <fullName evidence="1">HicB-like antitoxin of toxin-antitoxin system domain-containing protein</fullName>
    </recommendedName>
</protein>
<dbReference type="Proteomes" id="UP000254867">
    <property type="component" value="Unassembled WGS sequence"/>
</dbReference>
<evidence type="ECO:0000313" key="3">
    <source>
        <dbReference type="Proteomes" id="UP000254867"/>
    </source>
</evidence>
<dbReference type="EMBL" id="UGHH01000002">
    <property type="protein sequence ID" value="STO64552.1"/>
    <property type="molecule type" value="Genomic_DNA"/>
</dbReference>
<dbReference type="SUPFAM" id="SSF143100">
    <property type="entry name" value="TTHA1013/TTHA0281-like"/>
    <property type="match status" value="1"/>
</dbReference>
<evidence type="ECO:0000313" key="2">
    <source>
        <dbReference type="EMBL" id="STO64552.1"/>
    </source>
</evidence>
<dbReference type="Gene3D" id="3.30.160.250">
    <property type="match status" value="1"/>
</dbReference>
<evidence type="ECO:0000259" key="1">
    <source>
        <dbReference type="Pfam" id="PF15919"/>
    </source>
</evidence>
<name>A0A377I275_HAEPH</name>
<accession>A0A377I275</accession>
<dbReference type="CDD" id="cd22231">
    <property type="entry name" value="RHH_NikR_HicB-like"/>
    <property type="match status" value="1"/>
</dbReference>